<evidence type="ECO:0000313" key="3">
    <source>
        <dbReference type="Proteomes" id="UP001352852"/>
    </source>
</evidence>
<reference evidence="2 3" key="1">
    <citation type="submission" date="2021-06" db="EMBL/GenBank/DDBJ databases">
        <authorList>
            <person name="Palmer J.M."/>
        </authorList>
    </citation>
    <scope>NUCLEOTIDE SEQUENCE [LARGE SCALE GENOMIC DNA]</scope>
    <source>
        <strain evidence="2 3">CL_MEX2019</strain>
        <tissue evidence="2">Muscle</tissue>
    </source>
</reference>
<protein>
    <recommendedName>
        <fullName evidence="1">Transglutaminase-like domain-containing protein</fullName>
    </recommendedName>
</protein>
<dbReference type="InterPro" id="IPR002931">
    <property type="entry name" value="Transglutaminase-like"/>
</dbReference>
<dbReference type="Proteomes" id="UP001352852">
    <property type="component" value="Unassembled WGS sequence"/>
</dbReference>
<name>A0ABU7CKR2_9TELE</name>
<evidence type="ECO:0000313" key="2">
    <source>
        <dbReference type="EMBL" id="MED6263257.1"/>
    </source>
</evidence>
<organism evidence="2 3">
    <name type="scientific">Characodon lateralis</name>
    <dbReference type="NCBI Taxonomy" id="208331"/>
    <lineage>
        <taxon>Eukaryota</taxon>
        <taxon>Metazoa</taxon>
        <taxon>Chordata</taxon>
        <taxon>Craniata</taxon>
        <taxon>Vertebrata</taxon>
        <taxon>Euteleostomi</taxon>
        <taxon>Actinopterygii</taxon>
        <taxon>Neopterygii</taxon>
        <taxon>Teleostei</taxon>
        <taxon>Neoteleostei</taxon>
        <taxon>Acanthomorphata</taxon>
        <taxon>Ovalentaria</taxon>
        <taxon>Atherinomorphae</taxon>
        <taxon>Cyprinodontiformes</taxon>
        <taxon>Goodeidae</taxon>
        <taxon>Characodon</taxon>
    </lineage>
</organism>
<dbReference type="PANTHER" id="PTHR11590">
    <property type="entry name" value="PROTEIN-GLUTAMINE GAMMA-GLUTAMYLTRANSFERASE"/>
    <property type="match status" value="1"/>
</dbReference>
<feature type="domain" description="Transglutaminase-like" evidence="1">
    <location>
        <begin position="31"/>
        <end position="125"/>
    </location>
</feature>
<keyword evidence="3" id="KW-1185">Reference proteome</keyword>
<accession>A0ABU7CKR2</accession>
<proteinExistence type="predicted"/>
<dbReference type="Gene3D" id="3.90.260.10">
    <property type="entry name" value="Transglutaminase-like"/>
    <property type="match status" value="1"/>
</dbReference>
<dbReference type="SMART" id="SM00460">
    <property type="entry name" value="TGc"/>
    <property type="match status" value="1"/>
</dbReference>
<sequence length="201" mass="22727">MMTVVWWWESGQTFQVALILDCGWAARTFCGSGQRVARSVMASVGSLLLLHAQCPGLWAFHVEWLLTLDHDTDANMVIESLYDENGDRISGDDSIWNFHVWVDSWMTCPDLGNEFDGWQTSDPTPQETSDGVFCCDPASLRAIKEGEVGMKYDTPFIFAEVNADVEDLVHLSTGSKEEWQVYEKAQHHNKLPERRKARAPS</sequence>
<evidence type="ECO:0000259" key="1">
    <source>
        <dbReference type="SMART" id="SM00460"/>
    </source>
</evidence>
<dbReference type="InterPro" id="IPR038765">
    <property type="entry name" value="Papain-like_cys_pep_sf"/>
</dbReference>
<gene>
    <name evidence="2" type="ORF">CHARACLAT_002611</name>
</gene>
<dbReference type="EMBL" id="JAHUTJ010000105">
    <property type="protein sequence ID" value="MED6263257.1"/>
    <property type="molecule type" value="Genomic_DNA"/>
</dbReference>
<dbReference type="SUPFAM" id="SSF54001">
    <property type="entry name" value="Cysteine proteinases"/>
    <property type="match status" value="1"/>
</dbReference>
<dbReference type="InterPro" id="IPR050779">
    <property type="entry name" value="Transglutaminase"/>
</dbReference>
<comment type="caution">
    <text evidence="2">The sequence shown here is derived from an EMBL/GenBank/DDBJ whole genome shotgun (WGS) entry which is preliminary data.</text>
</comment>
<dbReference type="InterPro" id="IPR036985">
    <property type="entry name" value="Transglutaminase-like_sf"/>
</dbReference>
<dbReference type="PANTHER" id="PTHR11590:SF6">
    <property type="entry name" value="PROTEIN-GLUTAMINE GAMMA-GLUTAMYLTRANSFERASE 2"/>
    <property type="match status" value="1"/>
</dbReference>